<accession>A0A0A9H6W3</accession>
<dbReference type="AlphaFoldDB" id="A0A0A9H6W3"/>
<evidence type="ECO:0000313" key="1">
    <source>
        <dbReference type="EMBL" id="JAE30586.1"/>
    </source>
</evidence>
<reference evidence="1" key="2">
    <citation type="journal article" date="2015" name="Data Brief">
        <title>Shoot transcriptome of the giant reed, Arundo donax.</title>
        <authorList>
            <person name="Barrero R.A."/>
            <person name="Guerrero F.D."/>
            <person name="Moolhuijzen P."/>
            <person name="Goolsby J.A."/>
            <person name="Tidwell J."/>
            <person name="Bellgard S.E."/>
            <person name="Bellgard M.I."/>
        </authorList>
    </citation>
    <scope>NUCLEOTIDE SEQUENCE</scope>
    <source>
        <tissue evidence="1">Shoot tissue taken approximately 20 cm above the soil surface</tissue>
    </source>
</reference>
<proteinExistence type="predicted"/>
<name>A0A0A9H6W3_ARUDO</name>
<protein>
    <submittedName>
        <fullName evidence="1">Uncharacterized protein</fullName>
    </submittedName>
</protein>
<organism evidence="1">
    <name type="scientific">Arundo donax</name>
    <name type="common">Giant reed</name>
    <name type="synonym">Donax arundinaceus</name>
    <dbReference type="NCBI Taxonomy" id="35708"/>
    <lineage>
        <taxon>Eukaryota</taxon>
        <taxon>Viridiplantae</taxon>
        <taxon>Streptophyta</taxon>
        <taxon>Embryophyta</taxon>
        <taxon>Tracheophyta</taxon>
        <taxon>Spermatophyta</taxon>
        <taxon>Magnoliopsida</taxon>
        <taxon>Liliopsida</taxon>
        <taxon>Poales</taxon>
        <taxon>Poaceae</taxon>
        <taxon>PACMAD clade</taxon>
        <taxon>Arundinoideae</taxon>
        <taxon>Arundineae</taxon>
        <taxon>Arundo</taxon>
    </lineage>
</organism>
<reference evidence="1" key="1">
    <citation type="submission" date="2014-09" db="EMBL/GenBank/DDBJ databases">
        <authorList>
            <person name="Magalhaes I.L.F."/>
            <person name="Oliveira U."/>
            <person name="Santos F.R."/>
            <person name="Vidigal T.H.D.A."/>
            <person name="Brescovit A.D."/>
            <person name="Santos A.J."/>
        </authorList>
    </citation>
    <scope>NUCLEOTIDE SEQUENCE</scope>
    <source>
        <tissue evidence="1">Shoot tissue taken approximately 20 cm above the soil surface</tissue>
    </source>
</reference>
<sequence length="48" mass="5496">MSHLDRNLHLGESSPAAVDRRSSLDSFVRVDSFRCLVCPKNRHTCRLL</sequence>
<dbReference type="EMBL" id="GBRH01167310">
    <property type="protein sequence ID" value="JAE30586.1"/>
    <property type="molecule type" value="Transcribed_RNA"/>
</dbReference>